<evidence type="ECO:0000256" key="2">
    <source>
        <dbReference type="ARBA" id="ARBA00005236"/>
    </source>
</evidence>
<dbReference type="EMBL" id="DYUD01000024">
    <property type="protein sequence ID" value="HJG89525.1"/>
    <property type="molecule type" value="Genomic_DNA"/>
</dbReference>
<evidence type="ECO:0000259" key="8">
    <source>
        <dbReference type="Pfam" id="PF02687"/>
    </source>
</evidence>
<evidence type="ECO:0000259" key="9">
    <source>
        <dbReference type="Pfam" id="PF12704"/>
    </source>
</evidence>
<feature type="domain" description="MacB-like periplasmic core" evidence="9">
    <location>
        <begin position="26"/>
        <end position="248"/>
    </location>
</feature>
<keyword evidence="3" id="KW-1003">Cell membrane</keyword>
<reference evidence="10" key="1">
    <citation type="journal article" date="2021" name="PeerJ">
        <title>Extensive microbial diversity within the chicken gut microbiome revealed by metagenomics and culture.</title>
        <authorList>
            <person name="Gilroy R."/>
            <person name="Ravi A."/>
            <person name="Getino M."/>
            <person name="Pursley I."/>
            <person name="Horton D.L."/>
            <person name="Alikhan N.F."/>
            <person name="Baker D."/>
            <person name="Gharbi K."/>
            <person name="Hall N."/>
            <person name="Watson M."/>
            <person name="Adriaenssens E.M."/>
            <person name="Foster-Nyarko E."/>
            <person name="Jarju S."/>
            <person name="Secka A."/>
            <person name="Antonio M."/>
            <person name="Oren A."/>
            <person name="Chaudhuri R.R."/>
            <person name="La Ragione R."/>
            <person name="Hildebrand F."/>
            <person name="Pallen M.J."/>
        </authorList>
    </citation>
    <scope>NUCLEOTIDE SEQUENCE</scope>
    <source>
        <strain evidence="10">CHK121-7720</strain>
    </source>
</reference>
<evidence type="ECO:0000256" key="6">
    <source>
        <dbReference type="ARBA" id="ARBA00023136"/>
    </source>
</evidence>
<evidence type="ECO:0000256" key="4">
    <source>
        <dbReference type="ARBA" id="ARBA00022692"/>
    </source>
</evidence>
<feature type="transmembrane region" description="Helical" evidence="7">
    <location>
        <begin position="380"/>
        <end position="398"/>
    </location>
</feature>
<dbReference type="AlphaFoldDB" id="A0A921SUZ5"/>
<evidence type="ECO:0000313" key="11">
    <source>
        <dbReference type="Proteomes" id="UP000757103"/>
    </source>
</evidence>
<dbReference type="PANTHER" id="PTHR30489">
    <property type="entry name" value="LIPOPROTEIN-RELEASING SYSTEM TRANSMEMBRANE PROTEIN LOLE"/>
    <property type="match status" value="1"/>
</dbReference>
<dbReference type="Pfam" id="PF02687">
    <property type="entry name" value="FtsX"/>
    <property type="match status" value="1"/>
</dbReference>
<feature type="transmembrane region" description="Helical" evidence="7">
    <location>
        <begin position="275"/>
        <end position="301"/>
    </location>
</feature>
<proteinExistence type="inferred from homology"/>
<dbReference type="PANTHER" id="PTHR30489:SF0">
    <property type="entry name" value="LIPOPROTEIN-RELEASING SYSTEM TRANSMEMBRANE PROTEIN LOLE"/>
    <property type="match status" value="1"/>
</dbReference>
<gene>
    <name evidence="10" type="ORF">K8U91_08680</name>
</gene>
<dbReference type="Pfam" id="PF12704">
    <property type="entry name" value="MacB_PCD"/>
    <property type="match status" value="1"/>
</dbReference>
<feature type="transmembrane region" description="Helical" evidence="7">
    <location>
        <begin position="328"/>
        <end position="351"/>
    </location>
</feature>
<dbReference type="GO" id="GO:0044874">
    <property type="term" value="P:lipoprotein localization to outer membrane"/>
    <property type="evidence" value="ECO:0007669"/>
    <property type="project" value="TreeGrafter"/>
</dbReference>
<feature type="domain" description="ABC3 transporter permease C-terminal" evidence="8">
    <location>
        <begin position="279"/>
        <end position="404"/>
    </location>
</feature>
<evidence type="ECO:0000313" key="10">
    <source>
        <dbReference type="EMBL" id="HJG89525.1"/>
    </source>
</evidence>
<evidence type="ECO:0000256" key="1">
    <source>
        <dbReference type="ARBA" id="ARBA00004651"/>
    </source>
</evidence>
<reference evidence="10" key="2">
    <citation type="submission" date="2021-09" db="EMBL/GenBank/DDBJ databases">
        <authorList>
            <person name="Gilroy R."/>
        </authorList>
    </citation>
    <scope>NUCLEOTIDE SEQUENCE</scope>
    <source>
        <strain evidence="10">CHK121-7720</strain>
    </source>
</reference>
<accession>A0A921SUZ5</accession>
<protein>
    <submittedName>
        <fullName evidence="10">ABC transporter permease</fullName>
    </submittedName>
</protein>
<comment type="similarity">
    <text evidence="2">Belongs to the ABC-4 integral membrane protein family. LolC/E subfamily.</text>
</comment>
<feature type="transmembrane region" description="Helical" evidence="7">
    <location>
        <begin position="21"/>
        <end position="47"/>
    </location>
</feature>
<dbReference type="InterPro" id="IPR051447">
    <property type="entry name" value="Lipoprotein-release_system"/>
</dbReference>
<dbReference type="RefSeq" id="WP_273306572.1">
    <property type="nucleotide sequence ID" value="NZ_DYUD01000024.1"/>
</dbReference>
<dbReference type="InterPro" id="IPR003838">
    <property type="entry name" value="ABC3_permease_C"/>
</dbReference>
<keyword evidence="6 7" id="KW-0472">Membrane</keyword>
<organism evidence="10 11">
    <name type="scientific">Barnesiella viscericola</name>
    <dbReference type="NCBI Taxonomy" id="397865"/>
    <lineage>
        <taxon>Bacteria</taxon>
        <taxon>Pseudomonadati</taxon>
        <taxon>Bacteroidota</taxon>
        <taxon>Bacteroidia</taxon>
        <taxon>Bacteroidales</taxon>
        <taxon>Barnesiellaceae</taxon>
        <taxon>Barnesiella</taxon>
    </lineage>
</organism>
<name>A0A921SUZ5_9BACT</name>
<keyword evidence="4 7" id="KW-0812">Transmembrane</keyword>
<comment type="subcellular location">
    <subcellularLocation>
        <location evidence="1">Cell membrane</location>
        <topology evidence="1">Multi-pass membrane protein</topology>
    </subcellularLocation>
</comment>
<sequence>MSRLSRKIAWRYLFSKKSHSAINAISIVSVCGVAITTLALICTLSVYNGFTQLIGSLYSQIDPQIKITPREGKTLDTEAPEIKQIASWPEVSVFSPVVEDNALCLYKDRQRAVLVKGVPDNYTQLSHIQELVTSGHFQLNDGRIDYVSLGIGVAGQLGISNNSPYPVELYTPNRLGRVNLANPAQSFSSRRFFIASTFCSNQAIYDDQLVILPLATAREMFSYTTEATAIELRLAPGFSENQVAQKLKVALGDTYRVATHIEQNDWYKWVQIEKWITFLILSFILMIATFNVIGALSMLIIDKKRDIATLQNLGADDRLISRIFLAEGWLISAIGAGSGLILGVILCYLQQEYGLLKLGSTEGMFITDAYPVRLELFDTLAVTAIVLVLGFVTAWYPAKFLRKRLLAEKSNRE</sequence>
<evidence type="ECO:0000256" key="7">
    <source>
        <dbReference type="SAM" id="Phobius"/>
    </source>
</evidence>
<keyword evidence="5 7" id="KW-1133">Transmembrane helix</keyword>
<comment type="caution">
    <text evidence="10">The sequence shown here is derived from an EMBL/GenBank/DDBJ whole genome shotgun (WGS) entry which is preliminary data.</text>
</comment>
<dbReference type="InterPro" id="IPR025857">
    <property type="entry name" value="MacB_PCD"/>
</dbReference>
<evidence type="ECO:0000256" key="5">
    <source>
        <dbReference type="ARBA" id="ARBA00022989"/>
    </source>
</evidence>
<evidence type="ECO:0000256" key="3">
    <source>
        <dbReference type="ARBA" id="ARBA00022475"/>
    </source>
</evidence>
<dbReference type="GO" id="GO:0098797">
    <property type="term" value="C:plasma membrane protein complex"/>
    <property type="evidence" value="ECO:0007669"/>
    <property type="project" value="TreeGrafter"/>
</dbReference>
<dbReference type="Proteomes" id="UP000757103">
    <property type="component" value="Unassembled WGS sequence"/>
</dbReference>